<dbReference type="Proteomes" id="UP000192611">
    <property type="component" value="Unassembled WGS sequence"/>
</dbReference>
<evidence type="ECO:0000313" key="1">
    <source>
        <dbReference type="EMBL" id="OQX90284.1"/>
    </source>
</evidence>
<accession>A0A1W9S0H2</accession>
<dbReference type="AlphaFoldDB" id="A0A1W9S0H2"/>
<evidence type="ECO:0000313" key="2">
    <source>
        <dbReference type="Proteomes" id="UP000192611"/>
    </source>
</evidence>
<comment type="caution">
    <text evidence="1">The sequence shown here is derived from an EMBL/GenBank/DDBJ whole genome shotgun (WGS) entry which is preliminary data.</text>
</comment>
<dbReference type="InterPro" id="IPR011250">
    <property type="entry name" value="OMP/PagP_B-barrel"/>
</dbReference>
<proteinExistence type="predicted"/>
<dbReference type="SUPFAM" id="SSF56925">
    <property type="entry name" value="OMPA-like"/>
    <property type="match status" value="1"/>
</dbReference>
<organism evidence="1 2">
    <name type="scientific">Candidatus Coatesbacteria bacterium 4484_99</name>
    <dbReference type="NCBI Taxonomy" id="1970774"/>
    <lineage>
        <taxon>Bacteria</taxon>
        <taxon>Candidatus Coatesiibacteriota</taxon>
    </lineage>
</organism>
<gene>
    <name evidence="1" type="ORF">B6D57_03960</name>
</gene>
<protein>
    <submittedName>
        <fullName evidence="1">Uncharacterized protein</fullName>
    </submittedName>
</protein>
<dbReference type="EMBL" id="NATQ01000076">
    <property type="protein sequence ID" value="OQX90284.1"/>
    <property type="molecule type" value="Genomic_DNA"/>
</dbReference>
<name>A0A1W9S0H2_9BACT</name>
<reference evidence="2" key="1">
    <citation type="submission" date="2017-03" db="EMBL/GenBank/DDBJ databases">
        <title>Novel pathways for hydrocarbon cycling and metabolic interdependencies in hydrothermal sediment communities.</title>
        <authorList>
            <person name="Dombrowski N."/>
            <person name="Seitz K."/>
            <person name="Teske A."/>
            <person name="Baker B."/>
        </authorList>
    </citation>
    <scope>NUCLEOTIDE SEQUENCE [LARGE SCALE GENOMIC DNA]</scope>
</reference>
<sequence length="283" mass="31460">MRKVAIILGFVILLSATALSYHDYLWTYEWTGQNFWEKSIIANGHFTFYRESVEEDADSVNDILFPVEAGFAFDKLWSVSAVIPIQKLGGIPEDSEISSFGISNIWMKGKFIPMLGPNISLGPRIGIRLPVGTEGHKVDALAVDAAGLIRLGYVEDFPMVISAQAGLRYELEKDNNKLPSYFYVLAEPGYKVNWRLTTYGVVGFAFPITKGKTAAPETPDGYTEYDGDNHMWFGGKATMKISPSVTADGTFQYRIWEYPSEEGQPDMTKSWFFGAGITANIGL</sequence>